<evidence type="ECO:0000313" key="1">
    <source>
        <dbReference type="EMBL" id="CEM42509.1"/>
    </source>
</evidence>
<gene>
    <name evidence="1" type="ORF">Cvel_26794</name>
</gene>
<proteinExistence type="predicted"/>
<sequence>MEQISRKMAHMTANMYRTGTLSHNEWRDKTDHLVTSALFQGSKKDPTLLSTHAATRYLKPRMSESLVKEQMATNKQFASQMTQTFLHDGETPLNSGCPVMNGHASGQVKGRIEGDLHSRNTNPGYARNALGGFYTG</sequence>
<dbReference type="EMBL" id="CDMZ01002467">
    <property type="protein sequence ID" value="CEM42509.1"/>
    <property type="molecule type" value="Genomic_DNA"/>
</dbReference>
<dbReference type="AlphaFoldDB" id="A0A0G4HEL2"/>
<dbReference type="VEuPathDB" id="CryptoDB:Cvel_26794"/>
<organism evidence="1">
    <name type="scientific">Chromera velia CCMP2878</name>
    <dbReference type="NCBI Taxonomy" id="1169474"/>
    <lineage>
        <taxon>Eukaryota</taxon>
        <taxon>Sar</taxon>
        <taxon>Alveolata</taxon>
        <taxon>Colpodellida</taxon>
        <taxon>Chromeraceae</taxon>
        <taxon>Chromera</taxon>
    </lineage>
</organism>
<accession>A0A0G4HEL2</accession>
<protein>
    <submittedName>
        <fullName evidence="1">Uncharacterized protein</fullName>
    </submittedName>
</protein>
<reference evidence="1" key="1">
    <citation type="submission" date="2014-11" db="EMBL/GenBank/DDBJ databases">
        <authorList>
            <person name="Otto D Thomas"/>
            <person name="Naeem Raeece"/>
        </authorList>
    </citation>
    <scope>NUCLEOTIDE SEQUENCE</scope>
</reference>
<name>A0A0G4HEL2_9ALVE</name>